<evidence type="ECO:0000313" key="1">
    <source>
        <dbReference type="EMBL" id="RPB06810.1"/>
    </source>
</evidence>
<proteinExistence type="predicted"/>
<dbReference type="Proteomes" id="UP000277580">
    <property type="component" value="Unassembled WGS sequence"/>
</dbReference>
<gene>
    <name evidence="1" type="ORF">P167DRAFT_582723</name>
</gene>
<dbReference type="AlphaFoldDB" id="A0A3N4K8F6"/>
<sequence>MESTLGPYPKVIALTQGMINKGLENVFSSYERLQSLEYLDHDSHLWDIRIDLLPPQVLVSKSGINFQFRIKLGRIKGPAAHGQIKEPAAPGEIVVEVAGWTLSHALDTRALLEFREAMELWDAGGMAGDFSPERIYAILLASIADGIVVDLDESRCMPQIPADGTGGVGGGAKKDYPWRKWAAGHAVEAAMLLEVFKEWPRRLKDQGYNPLGVRFDLDVLPALEDGNMIAIGENLSTPYPNPRAELKLTYSVSLGSHNESRQLFEHNSYSQAVVPKADAKLNSILVCGTASASPTGQAAQANVDSKRFSTNFLSDALHSEGYDITFGFWTLNRKHYLEDFVLSRINVLHEATEISVDPPTWGPYEDGEIGEERYHPTHKLKRDFAHRDDDGRLVSPMGFSRTGSCYTWTSNSGSGVDQIKHDQPKLDLRNVYSSTSTHSSVAFWTPGKDTLTVNLKTSIVIRSDWFEIKSGTQSGSFRRNCSIAWHIVLKFLIINNVLHIQVTEAPHHKQEANKILTTVDRVGSFGVKGDYEPGLDTRLKKFIEGSLEPSIKRASELFQKKFEDATTLIPPERRDIDLAKAILNETGDLIVGIEFKPPRSIRDLVLIHDLGPVHRAAPLPPRPPTPPPARTALLEWSYKFTFNEERTRAQLVLSGTNLSFDELGVGFIEVSFTSAQGSPDTLFSTNKLPYKNDRVTLAAGSVEATLQTPTSDGNNIKIALDVVPVPPESTVEIEVDAISEAKPGVYLVRVTESWRDPEDDSRWQRQGLKDIIKVILFETLLHSRDRLLETRRNSTEFNQ</sequence>
<dbReference type="STRING" id="1392247.A0A3N4K8F6"/>
<name>A0A3N4K8F6_9PEZI</name>
<dbReference type="InParanoid" id="A0A3N4K8F6"/>
<reference evidence="1 2" key="1">
    <citation type="journal article" date="2018" name="Nat. Ecol. Evol.">
        <title>Pezizomycetes genomes reveal the molecular basis of ectomycorrhizal truffle lifestyle.</title>
        <authorList>
            <person name="Murat C."/>
            <person name="Payen T."/>
            <person name="Noel B."/>
            <person name="Kuo A."/>
            <person name="Morin E."/>
            <person name="Chen J."/>
            <person name="Kohler A."/>
            <person name="Krizsan K."/>
            <person name="Balestrini R."/>
            <person name="Da Silva C."/>
            <person name="Montanini B."/>
            <person name="Hainaut M."/>
            <person name="Levati E."/>
            <person name="Barry K.W."/>
            <person name="Belfiori B."/>
            <person name="Cichocki N."/>
            <person name="Clum A."/>
            <person name="Dockter R.B."/>
            <person name="Fauchery L."/>
            <person name="Guy J."/>
            <person name="Iotti M."/>
            <person name="Le Tacon F."/>
            <person name="Lindquist E.A."/>
            <person name="Lipzen A."/>
            <person name="Malagnac F."/>
            <person name="Mello A."/>
            <person name="Molinier V."/>
            <person name="Miyauchi S."/>
            <person name="Poulain J."/>
            <person name="Riccioni C."/>
            <person name="Rubini A."/>
            <person name="Sitrit Y."/>
            <person name="Splivallo R."/>
            <person name="Traeger S."/>
            <person name="Wang M."/>
            <person name="Zifcakova L."/>
            <person name="Wipf D."/>
            <person name="Zambonelli A."/>
            <person name="Paolocci F."/>
            <person name="Nowrousian M."/>
            <person name="Ottonello S."/>
            <person name="Baldrian P."/>
            <person name="Spatafora J.W."/>
            <person name="Henrissat B."/>
            <person name="Nagy L.G."/>
            <person name="Aury J.M."/>
            <person name="Wincker P."/>
            <person name="Grigoriev I.V."/>
            <person name="Bonfante P."/>
            <person name="Martin F.M."/>
        </authorList>
    </citation>
    <scope>NUCLEOTIDE SEQUENCE [LARGE SCALE GENOMIC DNA]</scope>
    <source>
        <strain evidence="1 2">CCBAS932</strain>
    </source>
</reference>
<dbReference type="OrthoDB" id="5429442at2759"/>
<keyword evidence="2" id="KW-1185">Reference proteome</keyword>
<accession>A0A3N4K8F6</accession>
<organism evidence="1 2">
    <name type="scientific">Morchella conica CCBAS932</name>
    <dbReference type="NCBI Taxonomy" id="1392247"/>
    <lineage>
        <taxon>Eukaryota</taxon>
        <taxon>Fungi</taxon>
        <taxon>Dikarya</taxon>
        <taxon>Ascomycota</taxon>
        <taxon>Pezizomycotina</taxon>
        <taxon>Pezizomycetes</taxon>
        <taxon>Pezizales</taxon>
        <taxon>Morchellaceae</taxon>
        <taxon>Morchella</taxon>
    </lineage>
</organism>
<protein>
    <submittedName>
        <fullName evidence="1">Uncharacterized protein</fullName>
    </submittedName>
</protein>
<evidence type="ECO:0000313" key="2">
    <source>
        <dbReference type="Proteomes" id="UP000277580"/>
    </source>
</evidence>
<dbReference type="EMBL" id="ML119217">
    <property type="protein sequence ID" value="RPB06810.1"/>
    <property type="molecule type" value="Genomic_DNA"/>
</dbReference>